<evidence type="ECO:0000313" key="3">
    <source>
        <dbReference type="Proteomes" id="UP000324897"/>
    </source>
</evidence>
<feature type="non-terminal residue" evidence="2">
    <location>
        <position position="1"/>
    </location>
</feature>
<comment type="caution">
    <text evidence="2">The sequence shown here is derived from an EMBL/GenBank/DDBJ whole genome shotgun (WGS) entry which is preliminary data.</text>
</comment>
<accession>A0A5J9TG94</accession>
<organism evidence="2 3">
    <name type="scientific">Eragrostis curvula</name>
    <name type="common">weeping love grass</name>
    <dbReference type="NCBI Taxonomy" id="38414"/>
    <lineage>
        <taxon>Eukaryota</taxon>
        <taxon>Viridiplantae</taxon>
        <taxon>Streptophyta</taxon>
        <taxon>Embryophyta</taxon>
        <taxon>Tracheophyta</taxon>
        <taxon>Spermatophyta</taxon>
        <taxon>Magnoliopsida</taxon>
        <taxon>Liliopsida</taxon>
        <taxon>Poales</taxon>
        <taxon>Poaceae</taxon>
        <taxon>PACMAD clade</taxon>
        <taxon>Chloridoideae</taxon>
        <taxon>Eragrostideae</taxon>
        <taxon>Eragrostidinae</taxon>
        <taxon>Eragrostis</taxon>
    </lineage>
</organism>
<evidence type="ECO:0000313" key="2">
    <source>
        <dbReference type="EMBL" id="TVU09651.1"/>
    </source>
</evidence>
<dbReference type="InterPro" id="IPR006867">
    <property type="entry name" value="DUF632"/>
</dbReference>
<name>A0A5J9TG94_9POAL</name>
<proteinExistence type="predicted"/>
<reference evidence="2 3" key="1">
    <citation type="journal article" date="2019" name="Sci. Rep.">
        <title>A high-quality genome of Eragrostis curvula grass provides insights into Poaceae evolution and supports new strategies to enhance forage quality.</title>
        <authorList>
            <person name="Carballo J."/>
            <person name="Santos B.A.C.M."/>
            <person name="Zappacosta D."/>
            <person name="Garbus I."/>
            <person name="Selva J.P."/>
            <person name="Gallo C.A."/>
            <person name="Diaz A."/>
            <person name="Albertini E."/>
            <person name="Caccamo M."/>
            <person name="Echenique V."/>
        </authorList>
    </citation>
    <scope>NUCLEOTIDE SEQUENCE [LARGE SCALE GENOMIC DNA]</scope>
    <source>
        <strain evidence="3">cv. Victoria</strain>
        <tissue evidence="2">Leaf</tissue>
    </source>
</reference>
<evidence type="ECO:0000259" key="1">
    <source>
        <dbReference type="Pfam" id="PF04782"/>
    </source>
</evidence>
<gene>
    <name evidence="2" type="ORF">EJB05_43138</name>
</gene>
<keyword evidence="3" id="KW-1185">Reference proteome</keyword>
<dbReference type="Gramene" id="TVU09651">
    <property type="protein sequence ID" value="TVU09651"/>
    <property type="gene ID" value="EJB05_43138"/>
</dbReference>
<dbReference type="Pfam" id="PF04782">
    <property type="entry name" value="DUF632"/>
    <property type="match status" value="1"/>
</dbReference>
<dbReference type="Proteomes" id="UP000324897">
    <property type="component" value="Chromosome 3"/>
</dbReference>
<dbReference type="PANTHER" id="PTHR21450">
    <property type="entry name" value="PROTEIN ALTERED PHOSPHATE STARVATION RESPONSE 1"/>
    <property type="match status" value="1"/>
</dbReference>
<dbReference type="PANTHER" id="PTHR21450:SF61">
    <property type="entry name" value="OS09G0547300 PROTEIN"/>
    <property type="match status" value="1"/>
</dbReference>
<dbReference type="EMBL" id="RWGY01000039">
    <property type="protein sequence ID" value="TVU09651.1"/>
    <property type="molecule type" value="Genomic_DNA"/>
</dbReference>
<dbReference type="AlphaFoldDB" id="A0A5J9TG94"/>
<dbReference type="OrthoDB" id="658187at2759"/>
<feature type="domain" description="DUF632" evidence="1">
    <location>
        <begin position="42"/>
        <end position="133"/>
    </location>
</feature>
<protein>
    <recommendedName>
        <fullName evidence="1">DUF632 domain-containing protein</fullName>
    </recommendedName>
</protein>
<sequence length="133" mass="15087">MQFDRASISADEVRKALEVGKMLYSQNKSGPKGFSLAILFGEENAMESGNLSSTLQKLYMWEKKLLQELKVLGALTSEENIRAFFVLKYDDARKFLYNTAVIYIKKLATKISVAIQAIKSISNKINKLRDEEL</sequence>